<evidence type="ECO:0000256" key="1">
    <source>
        <dbReference type="ARBA" id="ARBA00022729"/>
    </source>
</evidence>
<dbReference type="EMBL" id="CP069362">
    <property type="protein sequence ID" value="WGS64964.1"/>
    <property type="molecule type" value="Genomic_DNA"/>
</dbReference>
<reference evidence="3 4" key="1">
    <citation type="submission" date="2021-02" db="EMBL/GenBank/DDBJ databases">
        <title>Characterization of Marinitoga sp. nov. str. BP5-C20A.</title>
        <authorList>
            <person name="Erauso G."/>
            <person name="Postec A."/>
        </authorList>
    </citation>
    <scope>NUCLEOTIDE SEQUENCE [LARGE SCALE GENOMIC DNA]</scope>
    <source>
        <strain evidence="3 4">BP5-C20A</strain>
    </source>
</reference>
<dbReference type="SUPFAM" id="SSF56300">
    <property type="entry name" value="Metallo-dependent phosphatases"/>
    <property type="match status" value="1"/>
</dbReference>
<dbReference type="InterPro" id="IPR004843">
    <property type="entry name" value="Calcineurin-like_PHP"/>
</dbReference>
<protein>
    <submittedName>
        <fullName evidence="3">Metallophosphoesterase</fullName>
    </submittedName>
</protein>
<dbReference type="InterPro" id="IPR029052">
    <property type="entry name" value="Metallo-depent_PP-like"/>
</dbReference>
<dbReference type="RefSeq" id="WP_280999019.1">
    <property type="nucleotide sequence ID" value="NZ_CP069362.1"/>
</dbReference>
<evidence type="ECO:0000313" key="3">
    <source>
        <dbReference type="EMBL" id="WGS64964.1"/>
    </source>
</evidence>
<sequence>MKKIFVVFLVLLLAISIFPQLMLKKVTTNSLSELPYFSKAKKDDYLLKNNKIAIIIGSENRNDEYAGKIIEAYTNDFKRNLLDNYKIYTQNKLLIPKKIEIRKNNESIEFKVINDDIYPFSISTVYKLKENDDYIEILNIIKNISSKDSKMLLKDIVSFNELFPKIIKTNENGKKLLLQEDFISYSFIPKNNLKIFRSMFTNNFSALIYRPFKINANDEIVFSRYFYISKDIEEVRKQIYNSNNMISGKILTKLNHQENIPIVLYDDNNTPISLNYTDKNGNFSFVNVKDGYYAALELEGFKEEKIPLTSNKQNLINATPLKSVNNFIWPLYLTDHTTSSVIFNWKTEIPATAKIDIYDGNKKIKSIFVNIPLSLQHVPITDLTPGKEYNYKLYINDYYLSTNAMISGHFKTKSLSEENLKFAIYGDTRTYHEWHKYVADTLAKDNPEFVINSGDLVEKGDWLDDWNSFFNEISNLAKNSIYYPLLGNHERNNSYYYQAFYLPKGSGDYNKRWYYFDYGKIRFIFLDSNAVGTQQLEKSQLKWLENILKNSSDKTVLVFYHHPFWNNCKGYNYGMESHLEELWRPLFEKYGVKAVFNGHVHSYERHEKNGIIYVITGGGGAPLEIEHREKLEPTTVKINYGTLHYVLAEVKNNRIIFTVKAVAKIKNKNNDRDLEKISEIIDTFEIPLK</sequence>
<gene>
    <name evidence="3" type="ORF">JRV97_11510</name>
</gene>
<dbReference type="Proteomes" id="UP001232493">
    <property type="component" value="Chromosome"/>
</dbReference>
<dbReference type="Gene3D" id="3.60.21.10">
    <property type="match status" value="1"/>
</dbReference>
<dbReference type="PANTHER" id="PTHR22953:SF153">
    <property type="entry name" value="PURPLE ACID PHOSPHATASE"/>
    <property type="match status" value="1"/>
</dbReference>
<feature type="domain" description="Calcineurin-like phosphoesterase" evidence="2">
    <location>
        <begin position="421"/>
        <end position="603"/>
    </location>
</feature>
<evidence type="ECO:0000313" key="4">
    <source>
        <dbReference type="Proteomes" id="UP001232493"/>
    </source>
</evidence>
<dbReference type="SUPFAM" id="SSF117074">
    <property type="entry name" value="Hypothetical protein PA1324"/>
    <property type="match status" value="1"/>
</dbReference>
<dbReference type="Pfam" id="PF00149">
    <property type="entry name" value="Metallophos"/>
    <property type="match status" value="1"/>
</dbReference>
<dbReference type="PANTHER" id="PTHR22953">
    <property type="entry name" value="ACID PHOSPHATASE RELATED"/>
    <property type="match status" value="1"/>
</dbReference>
<keyword evidence="4" id="KW-1185">Reference proteome</keyword>
<name>A0ABY8PQP8_9BACT</name>
<dbReference type="InterPro" id="IPR039331">
    <property type="entry name" value="PAPs-like"/>
</dbReference>
<accession>A0ABY8PQP8</accession>
<evidence type="ECO:0000259" key="2">
    <source>
        <dbReference type="Pfam" id="PF00149"/>
    </source>
</evidence>
<proteinExistence type="predicted"/>
<organism evidence="3 4">
    <name type="scientific">Marinitoga aeolica</name>
    <dbReference type="NCBI Taxonomy" id="2809031"/>
    <lineage>
        <taxon>Bacteria</taxon>
        <taxon>Thermotogati</taxon>
        <taxon>Thermotogota</taxon>
        <taxon>Thermotogae</taxon>
        <taxon>Petrotogales</taxon>
        <taxon>Petrotogaceae</taxon>
        <taxon>Marinitoga</taxon>
    </lineage>
</organism>
<keyword evidence="1" id="KW-0732">Signal</keyword>